<feature type="domain" description="Alpha-(1-&gt;3)-arabinofuranosyltransferase N-terminal GT-C" evidence="3">
    <location>
        <begin position="9"/>
        <end position="682"/>
    </location>
</feature>
<dbReference type="KEGG" id="sbae:DSM104329_03830"/>
<feature type="transmembrane region" description="Helical" evidence="1">
    <location>
        <begin position="370"/>
        <end position="390"/>
    </location>
</feature>
<feature type="transmembrane region" description="Helical" evidence="1">
    <location>
        <begin position="167"/>
        <end position="190"/>
    </location>
</feature>
<evidence type="ECO:0000313" key="5">
    <source>
        <dbReference type="Proteomes" id="UP001162834"/>
    </source>
</evidence>
<feature type="transmembrane region" description="Helical" evidence="1">
    <location>
        <begin position="319"/>
        <end position="338"/>
    </location>
</feature>
<feature type="chain" id="PRO_5038651552" description="Alpha-(1-&gt;3)-arabinofuranosyltransferase N-terminal GT-C domain-containing protein" evidence="2">
    <location>
        <begin position="21"/>
        <end position="1429"/>
    </location>
</feature>
<dbReference type="EMBL" id="CP087164">
    <property type="protein sequence ID" value="UGS37414.1"/>
    <property type="molecule type" value="Genomic_DNA"/>
</dbReference>
<dbReference type="InterPro" id="IPR021798">
    <property type="entry name" value="AftD_N"/>
</dbReference>
<proteinExistence type="predicted"/>
<feature type="transmembrane region" description="Helical" evidence="1">
    <location>
        <begin position="137"/>
        <end position="155"/>
    </location>
</feature>
<protein>
    <recommendedName>
        <fullName evidence="3">Alpha-(1-&gt;3)-arabinofuranosyltransferase N-terminal GT-C domain-containing protein</fullName>
    </recommendedName>
</protein>
<evidence type="ECO:0000256" key="1">
    <source>
        <dbReference type="SAM" id="Phobius"/>
    </source>
</evidence>
<organism evidence="4 5">
    <name type="scientific">Capillimicrobium parvum</name>
    <dbReference type="NCBI Taxonomy" id="2884022"/>
    <lineage>
        <taxon>Bacteria</taxon>
        <taxon>Bacillati</taxon>
        <taxon>Actinomycetota</taxon>
        <taxon>Thermoleophilia</taxon>
        <taxon>Solirubrobacterales</taxon>
        <taxon>Capillimicrobiaceae</taxon>
        <taxon>Capillimicrobium</taxon>
    </lineage>
</organism>
<sequence length="1429" mass="152436">MALLAVACYALALLQRPGWAVSDTKIDLHVDPVRFLADAASPWSSDISLGHVQSGQYGGYIWPMGPFFALLREIGLSPWVVQRLWLGTLLFVAAWGVVRLLDALAATRPTHPRGVLHVVAAAAFVLNPYVVTYTSRVSVSLLAYAALPWLLLIVHRGLRARSWVWPAAFALVVTSSGGGINAAVTAWALAGPLLLLLYEPALRLAPWRAAWTFTWRTALLGAITSLWWVVPLAVQSKWGLPFLPYTEQPGTIWGSTSASESLRLLGFWLSYAGVGYGDVLHPYTSSAGTMIFWWPAIVGSLLVPALALGGFAWTRRWRYASFFLAMTLIGVLVMIAGFPEGTPLRSGMNFAYNRLVSLQTLRTTYKAGPLPALGLAVLGGMAAHLAWRWVATRGWQGWARPALVAGIAIVLAFSAWPLVRGRAVEDQITWKAIPSAWQDVARDLDGGLGDDRRAMVLPGQLFSYYTWGGTIDPILPTLSRRPVAVRQVVPFADLRSVDLQWSTDALISQRRGVPGQLRRLLDLQSVGSVVTGADDDIDRSGALDANAAARELARSGLTTPDAVYGPRRTKRAQGGAAAAPLRLPQVRRYDTPGAEPLVRLLPRDRATVVDGSAGGVVGLAAFGALPRDEPLRYAADLTADELRALARNGSRIVITDSNRRRVFVPSQMRANLGATLAAEDPISEDGHQLDPWPERSTDVQTVARLSGVRYARAPFSPQVPQFPEHRPFAALDGDPATAWIADRTLTADRWHLDVGLPASGGAPGSDGARGISAGHDGRRDVPFIDLMPYGDERGQVTAVAVNGTRYAVHPGWNRLRVNLRDVDAISVAMVDVTDPPDGQDGGAGGIRELRIPGVRVREALRPPVVAADALRSTDVSRAPLTYVFERTRGADPYHRDALHGPWSAGDLDDAGDGEAGIERLIDAPAARDWTARAWVSVAGTTPDHVLDELAGGRVDGRFDSSMRYEGLPGRRASSAFDADPATAWIGGWGESAGDRAWLSWTTPRPATVERFTLLASRLRVREPTRVRLVVDGRAGPAVAVGPAGEVALPEPVAGTRFRLEILDAAFPAGTSRADRERAAVGIGSIAGAGVPRTAPRRDGPLRAGCDVTLTAGARTLTLRPRGSIRAFDAGRPPRATACGAPVALEAGEQLVAAPPRGAFRVDLLELDSPAPDPVVHAAVTPGRVLDAGTPGRGERSDIRLDVAQPAWLVLGESYSTGWRASCDGRSLGAPVALEGYAVAWPVEPGCSNADIVFAGNRLVSASALISLAASLVLLGLIAFVAFRRRGERPVPKSDAELLPDPPAARLSWQRALAWGVAAALVGGFVFALRAGVVIGPLVAFVLWRGIGARTLSVWAGGLLAIVVPILYLVVPIRDRGGYSTSAPMDRIAAHWVAVAAIVLLILALYRTLAGAKADRARRPSASTPTAATH</sequence>
<feature type="transmembrane region" description="Helical" evidence="1">
    <location>
        <begin position="84"/>
        <end position="102"/>
    </location>
</feature>
<accession>A0A9E6XZT8</accession>
<feature type="transmembrane region" description="Helical" evidence="1">
    <location>
        <begin position="1258"/>
        <end position="1282"/>
    </location>
</feature>
<feature type="transmembrane region" description="Helical" evidence="1">
    <location>
        <begin position="402"/>
        <end position="419"/>
    </location>
</feature>
<keyword evidence="1" id="KW-0812">Transmembrane</keyword>
<keyword evidence="5" id="KW-1185">Reference proteome</keyword>
<feature type="transmembrane region" description="Helical" evidence="1">
    <location>
        <begin position="1351"/>
        <end position="1370"/>
    </location>
</feature>
<dbReference type="Pfam" id="PF11847">
    <property type="entry name" value="GT-C_AftD"/>
    <property type="match status" value="1"/>
</dbReference>
<evidence type="ECO:0000259" key="3">
    <source>
        <dbReference type="Pfam" id="PF11847"/>
    </source>
</evidence>
<reference evidence="4" key="1">
    <citation type="journal article" date="2022" name="Int. J. Syst. Evol. Microbiol.">
        <title>Pseudomonas aegrilactucae sp. nov. and Pseudomonas morbosilactucae sp. nov., pathogens causing bacterial rot of lettuce in Japan.</title>
        <authorList>
            <person name="Sawada H."/>
            <person name="Fujikawa T."/>
            <person name="Satou M."/>
        </authorList>
    </citation>
    <scope>NUCLEOTIDE SEQUENCE</scope>
    <source>
        <strain evidence="4">0166_1</strain>
    </source>
</reference>
<keyword evidence="1" id="KW-1133">Transmembrane helix</keyword>
<evidence type="ECO:0000256" key="2">
    <source>
        <dbReference type="SAM" id="SignalP"/>
    </source>
</evidence>
<feature type="transmembrane region" description="Helical" evidence="1">
    <location>
        <begin position="114"/>
        <end position="131"/>
    </location>
</feature>
<name>A0A9E6XZT8_9ACTN</name>
<dbReference type="Proteomes" id="UP001162834">
    <property type="component" value="Chromosome"/>
</dbReference>
<feature type="transmembrane region" description="Helical" evidence="1">
    <location>
        <begin position="210"/>
        <end position="230"/>
    </location>
</feature>
<keyword evidence="2" id="KW-0732">Signal</keyword>
<keyword evidence="1" id="KW-0472">Membrane</keyword>
<evidence type="ECO:0000313" key="4">
    <source>
        <dbReference type="EMBL" id="UGS37414.1"/>
    </source>
</evidence>
<gene>
    <name evidence="4" type="ORF">DSM104329_03830</name>
</gene>
<feature type="transmembrane region" description="Helical" evidence="1">
    <location>
        <begin position="291"/>
        <end position="312"/>
    </location>
</feature>
<feature type="transmembrane region" description="Helical" evidence="1">
    <location>
        <begin position="1391"/>
        <end position="1408"/>
    </location>
</feature>
<dbReference type="GO" id="GO:0016740">
    <property type="term" value="F:transferase activity"/>
    <property type="evidence" value="ECO:0007669"/>
    <property type="project" value="InterPro"/>
</dbReference>
<feature type="transmembrane region" description="Helical" evidence="1">
    <location>
        <begin position="1311"/>
        <end position="1339"/>
    </location>
</feature>
<feature type="signal peptide" evidence="2">
    <location>
        <begin position="1"/>
        <end position="20"/>
    </location>
</feature>